<protein>
    <submittedName>
        <fullName evidence="3">PorT family protein</fullName>
    </submittedName>
</protein>
<dbReference type="RefSeq" id="WP_136580211.1">
    <property type="nucleotide sequence ID" value="NZ_STFF01000010.1"/>
</dbReference>
<dbReference type="EMBL" id="STFF01000010">
    <property type="protein sequence ID" value="THU33021.1"/>
    <property type="molecule type" value="Genomic_DNA"/>
</dbReference>
<feature type="domain" description="Outer membrane protein beta-barrel" evidence="2">
    <location>
        <begin position="23"/>
        <end position="196"/>
    </location>
</feature>
<evidence type="ECO:0000256" key="1">
    <source>
        <dbReference type="SAM" id="SignalP"/>
    </source>
</evidence>
<evidence type="ECO:0000313" key="3">
    <source>
        <dbReference type="EMBL" id="THU33021.1"/>
    </source>
</evidence>
<dbReference type="InterPro" id="IPR025665">
    <property type="entry name" value="Beta-barrel_OMP_2"/>
</dbReference>
<evidence type="ECO:0000259" key="2">
    <source>
        <dbReference type="Pfam" id="PF13568"/>
    </source>
</evidence>
<accession>A0A4S8HF25</accession>
<dbReference type="OrthoDB" id="1011748at2"/>
<comment type="caution">
    <text evidence="3">The sequence shown here is derived from an EMBL/GenBank/DDBJ whole genome shotgun (WGS) entry which is preliminary data.</text>
</comment>
<dbReference type="Proteomes" id="UP000306918">
    <property type="component" value="Unassembled WGS sequence"/>
</dbReference>
<sequence>MKSKVFVLVLVLAMVFSSISKAQVSYGIRAGISLQDLNSKWPRGDDMDYDLKTGFHVGATAEMHITSDLYIQPGVLFSTKGAILENHFHAKEIKISISYIELPVNFLYKPAFGPGKLLMGIGPYLAVAIGGHVKRDDKEGKVKIKNEIAYMEWSDAPYDAKYYVKRFDFGGNLLFGYEFTKKITAQLNAQLGLANIAPKMDSGGGIDKTQAKNVGFGLSVGYRF</sequence>
<name>A0A4S8HF25_9BACT</name>
<dbReference type="Pfam" id="PF13568">
    <property type="entry name" value="OMP_b-brl_2"/>
    <property type="match status" value="1"/>
</dbReference>
<keyword evidence="4" id="KW-1185">Reference proteome</keyword>
<keyword evidence="1" id="KW-0732">Signal</keyword>
<organism evidence="3 4">
    <name type="scientific">Niastella caeni</name>
    <dbReference type="NCBI Taxonomy" id="2569763"/>
    <lineage>
        <taxon>Bacteria</taxon>
        <taxon>Pseudomonadati</taxon>
        <taxon>Bacteroidota</taxon>
        <taxon>Chitinophagia</taxon>
        <taxon>Chitinophagales</taxon>
        <taxon>Chitinophagaceae</taxon>
        <taxon>Niastella</taxon>
    </lineage>
</organism>
<evidence type="ECO:0000313" key="4">
    <source>
        <dbReference type="Proteomes" id="UP000306918"/>
    </source>
</evidence>
<dbReference type="AlphaFoldDB" id="A0A4S8HF25"/>
<proteinExistence type="predicted"/>
<gene>
    <name evidence="3" type="ORF">FAM09_26630</name>
</gene>
<feature type="chain" id="PRO_5020418457" evidence="1">
    <location>
        <begin position="23"/>
        <end position="224"/>
    </location>
</feature>
<reference evidence="3 4" key="1">
    <citation type="submission" date="2019-04" db="EMBL/GenBank/DDBJ databases">
        <title>Niastella caeni sp. nov., isolated from activated sludge.</title>
        <authorList>
            <person name="Sheng M."/>
        </authorList>
    </citation>
    <scope>NUCLEOTIDE SEQUENCE [LARGE SCALE GENOMIC DNA]</scope>
    <source>
        <strain evidence="3 4">HX-2-15</strain>
    </source>
</reference>
<feature type="signal peptide" evidence="1">
    <location>
        <begin position="1"/>
        <end position="22"/>
    </location>
</feature>